<dbReference type="EMBL" id="SOCP01000019">
    <property type="protein sequence ID" value="TDV41876.1"/>
    <property type="molecule type" value="Genomic_DNA"/>
</dbReference>
<keyword evidence="1" id="KW-1133">Transmembrane helix</keyword>
<name>A0A4R7V339_9PSEU</name>
<protein>
    <submittedName>
        <fullName evidence="2">Uncharacterized protein</fullName>
    </submittedName>
</protein>
<dbReference type="AlphaFoldDB" id="A0A4R7V339"/>
<keyword evidence="1" id="KW-0812">Transmembrane</keyword>
<keyword evidence="3" id="KW-1185">Reference proteome</keyword>
<reference evidence="2 3" key="1">
    <citation type="submission" date="2019-03" db="EMBL/GenBank/DDBJ databases">
        <title>Genomic Encyclopedia of Archaeal and Bacterial Type Strains, Phase II (KMG-II): from individual species to whole genera.</title>
        <authorList>
            <person name="Goeker M."/>
        </authorList>
    </citation>
    <scope>NUCLEOTIDE SEQUENCE [LARGE SCALE GENOMIC DNA]</scope>
    <source>
        <strain evidence="2 3">DSM 45499</strain>
    </source>
</reference>
<accession>A0A4R7V339</accession>
<dbReference type="Proteomes" id="UP000294927">
    <property type="component" value="Unassembled WGS sequence"/>
</dbReference>
<gene>
    <name evidence="2" type="ORF">CLV71_119198</name>
</gene>
<evidence type="ECO:0000313" key="3">
    <source>
        <dbReference type="Proteomes" id="UP000294927"/>
    </source>
</evidence>
<dbReference type="RefSeq" id="WP_133907658.1">
    <property type="nucleotide sequence ID" value="NZ_SOCP01000019.1"/>
</dbReference>
<organism evidence="2 3">
    <name type="scientific">Actinophytocola oryzae</name>
    <dbReference type="NCBI Taxonomy" id="502181"/>
    <lineage>
        <taxon>Bacteria</taxon>
        <taxon>Bacillati</taxon>
        <taxon>Actinomycetota</taxon>
        <taxon>Actinomycetes</taxon>
        <taxon>Pseudonocardiales</taxon>
        <taxon>Pseudonocardiaceae</taxon>
    </lineage>
</organism>
<feature type="transmembrane region" description="Helical" evidence="1">
    <location>
        <begin position="72"/>
        <end position="96"/>
    </location>
</feature>
<evidence type="ECO:0000256" key="1">
    <source>
        <dbReference type="SAM" id="Phobius"/>
    </source>
</evidence>
<feature type="transmembrane region" description="Helical" evidence="1">
    <location>
        <begin position="45"/>
        <end position="65"/>
    </location>
</feature>
<evidence type="ECO:0000313" key="2">
    <source>
        <dbReference type="EMBL" id="TDV41876.1"/>
    </source>
</evidence>
<keyword evidence="1" id="KW-0472">Membrane</keyword>
<proteinExistence type="predicted"/>
<feature type="transmembrane region" description="Helical" evidence="1">
    <location>
        <begin position="12"/>
        <end position="39"/>
    </location>
</feature>
<sequence length="104" mass="10464">MGDRQNYSRTGTARALVLLAAALAAAGALLLCLLSVFLFARIAPATATFAAFVLVSAVVATLLTVRARSVRGVVGLGCGILLVGVVVGLGIMLLLISKLAGNPT</sequence>
<comment type="caution">
    <text evidence="2">The sequence shown here is derived from an EMBL/GenBank/DDBJ whole genome shotgun (WGS) entry which is preliminary data.</text>
</comment>